<gene>
    <name evidence="2" type="ORF">PRLR5076_10280</name>
</gene>
<evidence type="ECO:0000313" key="2">
    <source>
        <dbReference type="EMBL" id="GJG58177.1"/>
    </source>
</evidence>
<dbReference type="Proteomes" id="UP000825483">
    <property type="component" value="Unassembled WGS sequence"/>
</dbReference>
<keyword evidence="3" id="KW-1185">Reference proteome</keyword>
<comment type="caution">
    <text evidence="2">The sequence shown here is derived from an EMBL/GenBank/DDBJ whole genome shotgun (WGS) entry which is preliminary data.</text>
</comment>
<dbReference type="EMBL" id="BPUB01000001">
    <property type="protein sequence ID" value="GJG58177.1"/>
    <property type="molecule type" value="Genomic_DNA"/>
</dbReference>
<reference evidence="2" key="1">
    <citation type="journal article" date="2022" name="Int. J. Syst. Evol. Microbiol.">
        <title>Prevotella lacticifex sp. nov., isolated from the rumen of cows.</title>
        <authorList>
            <person name="Shinkai T."/>
            <person name="Ikeyama N."/>
            <person name="Kumagai M."/>
            <person name="Ohmori H."/>
            <person name="Sakamoto M."/>
            <person name="Ohkuma M."/>
            <person name="Mitsumori M."/>
        </authorList>
    </citation>
    <scope>NUCLEOTIDE SEQUENCE</scope>
    <source>
        <strain evidence="2">R5076</strain>
    </source>
</reference>
<dbReference type="AlphaFoldDB" id="A0A9R1CVC7"/>
<evidence type="ECO:0000256" key="1">
    <source>
        <dbReference type="SAM" id="MobiDB-lite"/>
    </source>
</evidence>
<feature type="compositionally biased region" description="Basic and acidic residues" evidence="1">
    <location>
        <begin position="1"/>
        <end position="24"/>
    </location>
</feature>
<evidence type="ECO:0000313" key="3">
    <source>
        <dbReference type="Proteomes" id="UP000825483"/>
    </source>
</evidence>
<proteinExistence type="predicted"/>
<accession>A0A9R1CVC7</accession>
<feature type="region of interest" description="Disordered" evidence="1">
    <location>
        <begin position="1"/>
        <end position="63"/>
    </location>
</feature>
<protein>
    <submittedName>
        <fullName evidence="2">Uncharacterized protein</fullName>
    </submittedName>
</protein>
<sequence>MRGRREADRGRWSEQGDREGKCKGIGEATNLSRRGGWENSTFVAGKAQTAEEKGRTATKKCKK</sequence>
<name>A0A9R1CVC7_9BACT</name>
<organism evidence="2 3">
    <name type="scientific">Prevotella lacticifex</name>
    <dbReference type="NCBI Taxonomy" id="2854755"/>
    <lineage>
        <taxon>Bacteria</taxon>
        <taxon>Pseudomonadati</taxon>
        <taxon>Bacteroidota</taxon>
        <taxon>Bacteroidia</taxon>
        <taxon>Bacteroidales</taxon>
        <taxon>Prevotellaceae</taxon>
        <taxon>Prevotella</taxon>
    </lineage>
</organism>